<dbReference type="EMBL" id="CP012622">
    <property type="protein sequence ID" value="ALD66512.1"/>
    <property type="molecule type" value="Genomic_DNA"/>
</dbReference>
<evidence type="ECO:0000256" key="3">
    <source>
        <dbReference type="ARBA" id="ARBA00022597"/>
    </source>
</evidence>
<evidence type="ECO:0000256" key="6">
    <source>
        <dbReference type="ARBA" id="ARBA00022777"/>
    </source>
</evidence>
<feature type="domain" description="PTS EIIB type-3" evidence="8">
    <location>
        <begin position="1"/>
        <end position="99"/>
    </location>
</feature>
<organism evidence="9 10">
    <name type="scientific">Spiroplasma cantharicola</name>
    <dbReference type="NCBI Taxonomy" id="362837"/>
    <lineage>
        <taxon>Bacteria</taxon>
        <taxon>Bacillati</taxon>
        <taxon>Mycoplasmatota</taxon>
        <taxon>Mollicutes</taxon>
        <taxon>Entomoplasmatales</taxon>
        <taxon>Spiroplasmataceae</taxon>
        <taxon>Spiroplasma</taxon>
    </lineage>
</organism>
<keyword evidence="6" id="KW-0418">Kinase</keyword>
<keyword evidence="2" id="KW-0597">Phosphoprotein</keyword>
<dbReference type="InterPro" id="IPR036095">
    <property type="entry name" value="PTS_EIIB-like_sf"/>
</dbReference>
<dbReference type="Pfam" id="PF02302">
    <property type="entry name" value="PTS_IIB"/>
    <property type="match status" value="1"/>
</dbReference>
<dbReference type="InterPro" id="IPR003501">
    <property type="entry name" value="PTS_EIIB_2/3"/>
</dbReference>
<dbReference type="PATRIC" id="fig|362837.3.peg.619"/>
<evidence type="ECO:0000313" key="10">
    <source>
        <dbReference type="Proteomes" id="UP000063919"/>
    </source>
</evidence>
<dbReference type="InterPro" id="IPR013012">
    <property type="entry name" value="PTS_EIIB_3"/>
</dbReference>
<proteinExistence type="predicted"/>
<evidence type="ECO:0000256" key="5">
    <source>
        <dbReference type="ARBA" id="ARBA00022683"/>
    </source>
</evidence>
<dbReference type="PROSITE" id="PS51100">
    <property type="entry name" value="PTS_EIIB_TYPE_3"/>
    <property type="match status" value="1"/>
</dbReference>
<dbReference type="InterPro" id="IPR051819">
    <property type="entry name" value="PTS_sugar-specific_EIIB"/>
</dbReference>
<dbReference type="Gene3D" id="3.40.50.2300">
    <property type="match status" value="1"/>
</dbReference>
<dbReference type="Proteomes" id="UP000063919">
    <property type="component" value="Chromosome"/>
</dbReference>
<gene>
    <name evidence="9" type="ORF">SCANT_v1c06060</name>
</gene>
<keyword evidence="1" id="KW-0813">Transport</keyword>
<keyword evidence="5" id="KW-0598">Phosphotransferase system</keyword>
<dbReference type="RefSeq" id="WP_053946270.1">
    <property type="nucleotide sequence ID" value="NZ_CP012622.1"/>
</dbReference>
<evidence type="ECO:0000313" key="9">
    <source>
        <dbReference type="EMBL" id="ALD66512.1"/>
    </source>
</evidence>
<evidence type="ECO:0000256" key="1">
    <source>
        <dbReference type="ARBA" id="ARBA00022448"/>
    </source>
</evidence>
<dbReference type="GO" id="GO:0008982">
    <property type="term" value="F:protein-N(PI)-phosphohistidine-sugar phosphotransferase activity"/>
    <property type="evidence" value="ECO:0007669"/>
    <property type="project" value="InterPro"/>
</dbReference>
<keyword evidence="4" id="KW-0808">Transferase</keyword>
<dbReference type="STRING" id="362837.SCANT_v1c06060"/>
<evidence type="ECO:0000256" key="2">
    <source>
        <dbReference type="ARBA" id="ARBA00022553"/>
    </source>
</evidence>
<dbReference type="KEGG" id="scj:SCANT_v1c06060"/>
<keyword evidence="3" id="KW-0762">Sugar transport</keyword>
<evidence type="ECO:0000256" key="4">
    <source>
        <dbReference type="ARBA" id="ARBA00022679"/>
    </source>
</evidence>
<protein>
    <recommendedName>
        <fullName evidence="8">PTS EIIB type-3 domain-containing protein</fullName>
    </recommendedName>
</protein>
<dbReference type="GO" id="GO:0009401">
    <property type="term" value="P:phosphoenolpyruvate-dependent sugar phosphotransferase system"/>
    <property type="evidence" value="ECO:0007669"/>
    <property type="project" value="UniProtKB-KW"/>
</dbReference>
<accession>A0A0M4K1L4</accession>
<dbReference type="SUPFAM" id="SSF52794">
    <property type="entry name" value="PTS system IIB component-like"/>
    <property type="match status" value="1"/>
</dbReference>
<reference evidence="9 10" key="1">
    <citation type="journal article" date="2015" name="Genome Announc.">
        <title>Complete Genome Sequence of Spiroplasma cantharicola CC-1T (DSM 21588), a Bacterium Isolated from Soldier Beetle (Cantharis carolinus).</title>
        <authorList>
            <person name="Lo W.S."/>
            <person name="Liu P.Y."/>
            <person name="Kuo C.H."/>
        </authorList>
    </citation>
    <scope>NUCLEOTIDE SEQUENCE [LARGE SCALE GENOMIC DNA]</scope>
    <source>
        <strain evidence="9 10">CC-1</strain>
    </source>
</reference>
<sequence length="99" mass="11336">MKKGLLICSGGISTTMIAKKLNECADGYIEFEAKGIMTDTSWLDYLEDYSILLVSPQIKHMYSKLEEDVDGKIKMIQIDAEYFNLNSIAQFWEKNKESI</sequence>
<feature type="modified residue" description="Phosphocysteine; by EIIA" evidence="7">
    <location>
        <position position="8"/>
    </location>
</feature>
<evidence type="ECO:0000259" key="8">
    <source>
        <dbReference type="PROSITE" id="PS51100"/>
    </source>
</evidence>
<dbReference type="GO" id="GO:0016301">
    <property type="term" value="F:kinase activity"/>
    <property type="evidence" value="ECO:0007669"/>
    <property type="project" value="UniProtKB-KW"/>
</dbReference>
<dbReference type="PANTHER" id="PTHR34581">
    <property type="entry name" value="PTS SYSTEM N,N'-DIACETYLCHITOBIOSE-SPECIFIC EIIB COMPONENT"/>
    <property type="match status" value="1"/>
</dbReference>
<keyword evidence="10" id="KW-1185">Reference proteome</keyword>
<evidence type="ECO:0000256" key="7">
    <source>
        <dbReference type="PROSITE-ProRule" id="PRU00423"/>
    </source>
</evidence>
<dbReference type="OrthoDB" id="9808134at2"/>
<name>A0A0M4K1L4_9MOLU</name>
<dbReference type="PANTHER" id="PTHR34581:SF2">
    <property type="entry name" value="PTS SYSTEM N,N'-DIACETYLCHITOBIOSE-SPECIFIC EIIB COMPONENT"/>
    <property type="match status" value="1"/>
</dbReference>
<dbReference type="AlphaFoldDB" id="A0A0M4K1L4"/>